<dbReference type="Proteomes" id="UP000821853">
    <property type="component" value="Chromosome 3"/>
</dbReference>
<gene>
    <name evidence="3" type="ORF">HPB48_007435</name>
</gene>
<proteinExistence type="predicted"/>
<evidence type="ECO:0000313" key="4">
    <source>
        <dbReference type="Proteomes" id="UP000821853"/>
    </source>
</evidence>
<evidence type="ECO:0000259" key="2">
    <source>
        <dbReference type="Pfam" id="PF12631"/>
    </source>
</evidence>
<dbReference type="InterPro" id="IPR027417">
    <property type="entry name" value="P-loop_NTPase"/>
</dbReference>
<sequence>MLHPFQCLANVEAFIDFSEDQGIEEAILDSGTACQSAAAQAGKLAAEIQAHLSDGRRGERLRGGAKIAIVGRANVGKSSLFNALVDAAIVSPIAGTTRDVVESMLDIGGYPAVFCDTAGLRRSEDPIEREGILRAQRWAASADLALIVIEAAELLHRRSTESFVDDYLKELDLESCTPLRLVVLNKRDLLSVDEEAEVRKHLKGVPVESCLTSCSTQQGIGDLVKVLTKELEAL</sequence>
<feature type="domain" description="G" evidence="1">
    <location>
        <begin position="66"/>
        <end position="186"/>
    </location>
</feature>
<accession>A0A9J6G700</accession>
<dbReference type="PANTHER" id="PTHR42714">
    <property type="entry name" value="TRNA MODIFICATION GTPASE GTPBP3"/>
    <property type="match status" value="1"/>
</dbReference>
<dbReference type="InterPro" id="IPR005225">
    <property type="entry name" value="Small_GTP-bd"/>
</dbReference>
<dbReference type="Pfam" id="PF12631">
    <property type="entry name" value="MnmE_helical"/>
    <property type="match status" value="1"/>
</dbReference>
<name>A0A9J6G700_HAELO</name>
<dbReference type="SUPFAM" id="SSF52540">
    <property type="entry name" value="P-loop containing nucleoside triphosphate hydrolases"/>
    <property type="match status" value="1"/>
</dbReference>
<keyword evidence="4" id="KW-1185">Reference proteome</keyword>
<evidence type="ECO:0000259" key="1">
    <source>
        <dbReference type="Pfam" id="PF01926"/>
    </source>
</evidence>
<dbReference type="GO" id="GO:0005525">
    <property type="term" value="F:GTP binding"/>
    <property type="evidence" value="ECO:0007669"/>
    <property type="project" value="InterPro"/>
</dbReference>
<dbReference type="Gene3D" id="3.40.50.300">
    <property type="entry name" value="P-loop containing nucleotide triphosphate hydrolases"/>
    <property type="match status" value="1"/>
</dbReference>
<protein>
    <submittedName>
        <fullName evidence="3">Uncharacterized protein</fullName>
    </submittedName>
</protein>
<dbReference type="PANTHER" id="PTHR42714:SF2">
    <property type="entry name" value="TRNA MODIFICATION GTPASE GTPBP3, MITOCHONDRIAL"/>
    <property type="match status" value="1"/>
</dbReference>
<dbReference type="VEuPathDB" id="VectorBase:HLOH_058532"/>
<evidence type="ECO:0000313" key="3">
    <source>
        <dbReference type="EMBL" id="KAH9370228.1"/>
    </source>
</evidence>
<feature type="domain" description="MnmE helical" evidence="2">
    <location>
        <begin position="6"/>
        <end position="229"/>
    </location>
</feature>
<dbReference type="EMBL" id="JABSTR010000005">
    <property type="protein sequence ID" value="KAH9370228.1"/>
    <property type="molecule type" value="Genomic_DNA"/>
</dbReference>
<comment type="caution">
    <text evidence="3">The sequence shown here is derived from an EMBL/GenBank/DDBJ whole genome shotgun (WGS) entry which is preliminary data.</text>
</comment>
<dbReference type="InterPro" id="IPR031168">
    <property type="entry name" value="G_TrmE"/>
</dbReference>
<dbReference type="AlphaFoldDB" id="A0A9J6G700"/>
<dbReference type="InterPro" id="IPR006073">
    <property type="entry name" value="GTP-bd"/>
</dbReference>
<dbReference type="InterPro" id="IPR025867">
    <property type="entry name" value="MnmE_helical"/>
</dbReference>
<dbReference type="GO" id="GO:0030488">
    <property type="term" value="P:tRNA methylation"/>
    <property type="evidence" value="ECO:0007669"/>
    <property type="project" value="TreeGrafter"/>
</dbReference>
<dbReference type="OrthoDB" id="188276at2759"/>
<dbReference type="Pfam" id="PF01926">
    <property type="entry name" value="MMR_HSR1"/>
    <property type="match status" value="1"/>
</dbReference>
<dbReference type="CDD" id="cd04164">
    <property type="entry name" value="trmE"/>
    <property type="match status" value="1"/>
</dbReference>
<organism evidence="3 4">
    <name type="scientific">Haemaphysalis longicornis</name>
    <name type="common">Bush tick</name>
    <dbReference type="NCBI Taxonomy" id="44386"/>
    <lineage>
        <taxon>Eukaryota</taxon>
        <taxon>Metazoa</taxon>
        <taxon>Ecdysozoa</taxon>
        <taxon>Arthropoda</taxon>
        <taxon>Chelicerata</taxon>
        <taxon>Arachnida</taxon>
        <taxon>Acari</taxon>
        <taxon>Parasitiformes</taxon>
        <taxon>Ixodida</taxon>
        <taxon>Ixodoidea</taxon>
        <taxon>Ixodidae</taxon>
        <taxon>Haemaphysalinae</taxon>
        <taxon>Haemaphysalis</taxon>
    </lineage>
</organism>
<dbReference type="NCBIfam" id="TIGR00231">
    <property type="entry name" value="small_GTP"/>
    <property type="match status" value="1"/>
</dbReference>
<reference evidence="3 4" key="1">
    <citation type="journal article" date="2020" name="Cell">
        <title>Large-Scale Comparative Analyses of Tick Genomes Elucidate Their Genetic Diversity and Vector Capacities.</title>
        <authorList>
            <consortium name="Tick Genome and Microbiome Consortium (TIGMIC)"/>
            <person name="Jia N."/>
            <person name="Wang J."/>
            <person name="Shi W."/>
            <person name="Du L."/>
            <person name="Sun Y."/>
            <person name="Zhan W."/>
            <person name="Jiang J.F."/>
            <person name="Wang Q."/>
            <person name="Zhang B."/>
            <person name="Ji P."/>
            <person name="Bell-Sakyi L."/>
            <person name="Cui X.M."/>
            <person name="Yuan T.T."/>
            <person name="Jiang B.G."/>
            <person name="Yang W.F."/>
            <person name="Lam T.T."/>
            <person name="Chang Q.C."/>
            <person name="Ding S.J."/>
            <person name="Wang X.J."/>
            <person name="Zhu J.G."/>
            <person name="Ruan X.D."/>
            <person name="Zhao L."/>
            <person name="Wei J.T."/>
            <person name="Ye R.Z."/>
            <person name="Que T.C."/>
            <person name="Du C.H."/>
            <person name="Zhou Y.H."/>
            <person name="Cheng J.X."/>
            <person name="Dai P.F."/>
            <person name="Guo W.B."/>
            <person name="Han X.H."/>
            <person name="Huang E.J."/>
            <person name="Li L.F."/>
            <person name="Wei W."/>
            <person name="Gao Y.C."/>
            <person name="Liu J.Z."/>
            <person name="Shao H.Z."/>
            <person name="Wang X."/>
            <person name="Wang C.C."/>
            <person name="Yang T.C."/>
            <person name="Huo Q.B."/>
            <person name="Li W."/>
            <person name="Chen H.Y."/>
            <person name="Chen S.E."/>
            <person name="Zhou L.G."/>
            <person name="Ni X.B."/>
            <person name="Tian J.H."/>
            <person name="Sheng Y."/>
            <person name="Liu T."/>
            <person name="Pan Y.S."/>
            <person name="Xia L.Y."/>
            <person name="Li J."/>
            <person name="Zhao F."/>
            <person name="Cao W.C."/>
        </authorList>
    </citation>
    <scope>NUCLEOTIDE SEQUENCE [LARGE SCALE GENOMIC DNA]</scope>
    <source>
        <strain evidence="3">HaeL-2018</strain>
    </source>
</reference>
<dbReference type="GO" id="GO:0002098">
    <property type="term" value="P:tRNA wobble uridine modification"/>
    <property type="evidence" value="ECO:0007669"/>
    <property type="project" value="TreeGrafter"/>
</dbReference>
<dbReference type="GO" id="GO:0005739">
    <property type="term" value="C:mitochondrion"/>
    <property type="evidence" value="ECO:0007669"/>
    <property type="project" value="TreeGrafter"/>
</dbReference>